<comment type="similarity">
    <text evidence="2">Belongs to the TOM1 family.</text>
</comment>
<dbReference type="Gene3D" id="1.20.58.160">
    <property type="match status" value="1"/>
</dbReference>
<dbReference type="FunFam" id="1.25.40.90:FF:000028">
    <property type="entry name" value="TOM1-like protein 2"/>
    <property type="match status" value="1"/>
</dbReference>
<protein>
    <submittedName>
        <fullName evidence="7">(wild Malaysian banana) hypothetical protein</fullName>
    </submittedName>
</protein>
<dbReference type="InterPro" id="IPR002014">
    <property type="entry name" value="VHS_dom"/>
</dbReference>
<keyword evidence="3" id="KW-0813">Transport</keyword>
<evidence type="ECO:0000256" key="1">
    <source>
        <dbReference type="ARBA" id="ARBA00004170"/>
    </source>
</evidence>
<dbReference type="GO" id="GO:0035091">
    <property type="term" value="F:phosphatidylinositol binding"/>
    <property type="evidence" value="ECO:0007669"/>
    <property type="project" value="InterPro"/>
</dbReference>
<dbReference type="CDD" id="cd03561">
    <property type="entry name" value="VHS"/>
    <property type="match status" value="1"/>
</dbReference>
<proteinExistence type="inferred from homology"/>
<evidence type="ECO:0000256" key="5">
    <source>
        <dbReference type="ARBA" id="ARBA00023136"/>
    </source>
</evidence>
<dbReference type="InterPro" id="IPR044836">
    <property type="entry name" value="TOL_plant"/>
</dbReference>
<organism evidence="7">
    <name type="scientific">Musa acuminata subsp. malaccensis</name>
    <name type="common">Wild banana</name>
    <name type="synonym">Musa malaccensis</name>
    <dbReference type="NCBI Taxonomy" id="214687"/>
    <lineage>
        <taxon>Eukaryota</taxon>
        <taxon>Viridiplantae</taxon>
        <taxon>Streptophyta</taxon>
        <taxon>Embryophyta</taxon>
        <taxon>Tracheophyta</taxon>
        <taxon>Spermatophyta</taxon>
        <taxon>Magnoliopsida</taxon>
        <taxon>Liliopsida</taxon>
        <taxon>Zingiberales</taxon>
        <taxon>Musaceae</taxon>
        <taxon>Musa</taxon>
    </lineage>
</organism>
<dbReference type="PANTHER" id="PTHR45898:SF4">
    <property type="entry name" value="TARGET OF MYB PROTEIN 1"/>
    <property type="match status" value="1"/>
</dbReference>
<evidence type="ECO:0000256" key="3">
    <source>
        <dbReference type="ARBA" id="ARBA00022448"/>
    </source>
</evidence>
<dbReference type="SMART" id="SM00288">
    <property type="entry name" value="VHS"/>
    <property type="match status" value="1"/>
</dbReference>
<keyword evidence="5" id="KW-0472">Membrane</keyword>
<dbReference type="Gene3D" id="1.25.40.90">
    <property type="match status" value="1"/>
</dbReference>
<dbReference type="InterPro" id="IPR038425">
    <property type="entry name" value="GAT_sf"/>
</dbReference>
<evidence type="ECO:0000259" key="6">
    <source>
        <dbReference type="SMART" id="SM00288"/>
    </source>
</evidence>
<dbReference type="SUPFAM" id="SSF89009">
    <property type="entry name" value="GAT-like domain"/>
    <property type="match status" value="1"/>
</dbReference>
<dbReference type="GO" id="GO:0043130">
    <property type="term" value="F:ubiquitin binding"/>
    <property type="evidence" value="ECO:0007669"/>
    <property type="project" value="InterPro"/>
</dbReference>
<dbReference type="GO" id="GO:0005737">
    <property type="term" value="C:cytoplasm"/>
    <property type="evidence" value="ECO:0007669"/>
    <property type="project" value="UniProtKB-ARBA"/>
</dbReference>
<gene>
    <name evidence="7" type="ORF">GSMUA_259010.1</name>
</gene>
<dbReference type="InterPro" id="IPR004152">
    <property type="entry name" value="GAT_dom"/>
</dbReference>
<dbReference type="CDD" id="cd14231">
    <property type="entry name" value="GAT_GGA-like_plant"/>
    <property type="match status" value="1"/>
</dbReference>
<reference evidence="7" key="1">
    <citation type="submission" date="2021-03" db="EMBL/GenBank/DDBJ databases">
        <authorList>
            <consortium name="Genoscope - CEA"/>
            <person name="William W."/>
        </authorList>
    </citation>
    <scope>NUCLEOTIDE SEQUENCE</scope>
    <source>
        <strain evidence="7">Doubled-haploid Pahang</strain>
    </source>
</reference>
<accession>A0A8D6ZVY6</accession>
<keyword evidence="4" id="KW-0653">Protein transport</keyword>
<dbReference type="GO" id="GO:0016020">
    <property type="term" value="C:membrane"/>
    <property type="evidence" value="ECO:0007669"/>
    <property type="project" value="UniProtKB-SubCell"/>
</dbReference>
<comment type="subcellular location">
    <subcellularLocation>
        <location evidence="1">Membrane</location>
        <topology evidence="1">Peripheral membrane protein</topology>
    </subcellularLocation>
</comment>
<evidence type="ECO:0000256" key="4">
    <source>
        <dbReference type="ARBA" id="ARBA00022927"/>
    </source>
</evidence>
<dbReference type="PANTHER" id="PTHR45898">
    <property type="entry name" value="TOM1-LIKE PROTEIN"/>
    <property type="match status" value="1"/>
</dbReference>
<dbReference type="EMBL" id="HG996470">
    <property type="protein sequence ID" value="CAG1837724.1"/>
    <property type="molecule type" value="Genomic_DNA"/>
</dbReference>
<dbReference type="Pfam" id="PF00790">
    <property type="entry name" value="VHS"/>
    <property type="match status" value="1"/>
</dbReference>
<evidence type="ECO:0000256" key="2">
    <source>
        <dbReference type="ARBA" id="ARBA00007708"/>
    </source>
</evidence>
<name>A0A8D6ZVY6_MUSAM</name>
<dbReference type="Pfam" id="PF03127">
    <property type="entry name" value="GAT"/>
    <property type="match status" value="1"/>
</dbReference>
<dbReference type="GO" id="GO:0043328">
    <property type="term" value="P:protein transport to vacuole involved in ubiquitin-dependent protein catabolic process via the multivesicular body sorting pathway"/>
    <property type="evidence" value="ECO:0007669"/>
    <property type="project" value="InterPro"/>
</dbReference>
<dbReference type="AlphaFoldDB" id="A0A8D6ZVY6"/>
<feature type="domain" description="VHS" evidence="6">
    <location>
        <begin position="2"/>
        <end position="134"/>
    </location>
</feature>
<dbReference type="InterPro" id="IPR008942">
    <property type="entry name" value="ENTH_VHS"/>
</dbReference>
<dbReference type="SUPFAM" id="SSF48464">
    <property type="entry name" value="ENTH/VHS domain"/>
    <property type="match status" value="1"/>
</dbReference>
<evidence type="ECO:0000313" key="7">
    <source>
        <dbReference type="EMBL" id="CAG1837724.1"/>
    </source>
</evidence>
<sequence length="699" mass="76076">MAGALVDRATSHMLIGPDWAMNVQICDILNRDPGQAKDVVRGLKKRIGHKNPKVQLLALTLLETVTKSCGDVVHMHVAEKDILHKMVKIVKKKPDLQVKEKILVLIDTWQEAFGGPRAAYPQYYAAYQDLLQAGAVFPQRTGRSASIFTPQNQPLTLYPPSARSTDDHQEVPESSVGSDFPALSLTEIQNARGIVDVLAEMLNAIDPGNREGLRQEVIVDLVDQCRTYKQRVMQLVNTTTDEELLCQGLALNDDLQRALAKHDSVAAGIAVQVEKPKTLKALVDVDDSAASKETDQSIFHFVMHVICRSSTGTSSNQPPLQQLSLPAPPVSNSSATSLAIVDPNIDLLSGEDYSKPATENMLALVPVSEPLTNSASDQNILALSDMFSNTSAQVNNNNPTNVSDSSLTLSAPQAYPSVSPLQLQPQLVQQPAPYPNGNNSGPPRYEHAINDGSQLNQANTVWNGQVIPSLTSQQATQGYGINDQNGILPLPPWQAQPVRTTELPNFQPQPMQNGHLGGVNSLPGPINQPGSMQLQAPQSMPGSFMGVMHPQFMLGTQFGGLQPQFVQGNQYVGQNGQMTAIYSQQMLGGHLPAINQQTLSGAQMTGFGYRKQPESQFYDPRVTAYNYSSPEEISQRMYGLSMQDNSMFVNKTSSYQSSMPSYLHQSNMPSKPDDKLFGDLVNMAKAKQNNPTSNKVGSL</sequence>